<organism evidence="4 5">
    <name type="scientific">Ferrimonas lipolytica</name>
    <dbReference type="NCBI Taxonomy" id="2724191"/>
    <lineage>
        <taxon>Bacteria</taxon>
        <taxon>Pseudomonadati</taxon>
        <taxon>Pseudomonadota</taxon>
        <taxon>Gammaproteobacteria</taxon>
        <taxon>Alteromonadales</taxon>
        <taxon>Ferrimonadaceae</taxon>
        <taxon>Ferrimonas</taxon>
    </lineage>
</organism>
<dbReference type="Pfam" id="PF00472">
    <property type="entry name" value="RF-1"/>
    <property type="match status" value="1"/>
</dbReference>
<dbReference type="InterPro" id="IPR000352">
    <property type="entry name" value="Pep_chain_release_fac_I"/>
</dbReference>
<name>A0A6H1UJX1_9GAMM</name>
<evidence type="ECO:0000256" key="1">
    <source>
        <dbReference type="ARBA" id="ARBA00010835"/>
    </source>
</evidence>
<evidence type="ECO:0000313" key="4">
    <source>
        <dbReference type="EMBL" id="QIZ78613.1"/>
    </source>
</evidence>
<reference evidence="4 5" key="1">
    <citation type="submission" date="2020-04" db="EMBL/GenBank/DDBJ databases">
        <title>Ferrimonas sp. S7 isolated from sea water.</title>
        <authorList>
            <person name="Bae S.S."/>
            <person name="Baek K."/>
        </authorList>
    </citation>
    <scope>NUCLEOTIDE SEQUENCE [LARGE SCALE GENOMIC DNA]</scope>
    <source>
        <strain evidence="4 5">S7</strain>
    </source>
</reference>
<dbReference type="GO" id="GO:0043022">
    <property type="term" value="F:ribosome binding"/>
    <property type="evidence" value="ECO:0007669"/>
    <property type="project" value="TreeGrafter"/>
</dbReference>
<accession>A0A6H1UJX1</accession>
<dbReference type="Proteomes" id="UP000501602">
    <property type="component" value="Chromosome"/>
</dbReference>
<dbReference type="EMBL" id="CP051180">
    <property type="protein sequence ID" value="QIZ78613.1"/>
    <property type="molecule type" value="Genomic_DNA"/>
</dbReference>
<evidence type="ECO:0000313" key="5">
    <source>
        <dbReference type="Proteomes" id="UP000501602"/>
    </source>
</evidence>
<evidence type="ECO:0000259" key="3">
    <source>
        <dbReference type="PROSITE" id="PS00745"/>
    </source>
</evidence>
<dbReference type="GO" id="GO:0004045">
    <property type="term" value="F:peptidyl-tRNA hydrolase activity"/>
    <property type="evidence" value="ECO:0007669"/>
    <property type="project" value="UniProtKB-EC"/>
</dbReference>
<dbReference type="PROSITE" id="PS00745">
    <property type="entry name" value="RF_PROK_I"/>
    <property type="match status" value="1"/>
</dbReference>
<evidence type="ECO:0000256" key="2">
    <source>
        <dbReference type="SAM" id="MobiDB-lite"/>
    </source>
</evidence>
<dbReference type="KEGG" id="fes:HER31_17905"/>
<dbReference type="PANTHER" id="PTHR47814">
    <property type="entry name" value="PEPTIDYL-TRNA HYDROLASE ARFB"/>
    <property type="match status" value="1"/>
</dbReference>
<feature type="region of interest" description="Disordered" evidence="2">
    <location>
        <begin position="105"/>
        <end position="138"/>
    </location>
</feature>
<dbReference type="Gene3D" id="3.30.160.20">
    <property type="match status" value="1"/>
</dbReference>
<keyword evidence="5" id="KW-1185">Reference proteome</keyword>
<dbReference type="EC" id="3.1.1.29" evidence="4"/>
<gene>
    <name evidence="4" type="primary">arfB</name>
    <name evidence="4" type="ORF">HER31_17905</name>
</gene>
<dbReference type="NCBIfam" id="NF006718">
    <property type="entry name" value="PRK09256.1"/>
    <property type="match status" value="1"/>
</dbReference>
<dbReference type="SUPFAM" id="SSF75620">
    <property type="entry name" value="Release factor"/>
    <property type="match status" value="1"/>
</dbReference>
<feature type="compositionally biased region" description="Basic residues" evidence="2">
    <location>
        <begin position="115"/>
        <end position="138"/>
    </location>
</feature>
<dbReference type="PANTHER" id="PTHR47814:SF1">
    <property type="entry name" value="PEPTIDYL-TRNA HYDROLASE ARFB"/>
    <property type="match status" value="1"/>
</dbReference>
<comment type="similarity">
    <text evidence="1">Belongs to the prokaryotic/mitochondrial release factor family.</text>
</comment>
<proteinExistence type="inferred from homology"/>
<feature type="domain" description="Prokaryotic-type class I peptide chain release factors" evidence="3">
    <location>
        <begin position="21"/>
        <end position="37"/>
    </location>
</feature>
<keyword evidence="4" id="KW-0378">Hydrolase</keyword>
<dbReference type="GO" id="GO:0003747">
    <property type="term" value="F:translation release factor activity"/>
    <property type="evidence" value="ECO:0007669"/>
    <property type="project" value="InterPro"/>
</dbReference>
<sequence>MLQLSARVTLPAHEIEMQMIRASGPGGQHVNKTSTAIQLIFDVNASKALPEAYKEKLLSKGHPNLSASGKLIIKAQQYRSQEMNRQDALERLKIILLEAMVEQRKRYATKPTRSSQRRRVDSKKKHGQTKALRTKKFD</sequence>
<protein>
    <submittedName>
        <fullName evidence="4">Aminoacyl-tRNA hydrolase</fullName>
        <ecNumber evidence="4">3.1.1.29</ecNumber>
    </submittedName>
</protein>
<dbReference type="AlphaFoldDB" id="A0A6H1UJX1"/>
<dbReference type="GO" id="GO:0072344">
    <property type="term" value="P:rescue of stalled ribosome"/>
    <property type="evidence" value="ECO:0007669"/>
    <property type="project" value="TreeGrafter"/>
</dbReference>
<dbReference type="InterPro" id="IPR045853">
    <property type="entry name" value="Pep_chain_release_fac_I_sf"/>
</dbReference>
<dbReference type="RefSeq" id="WP_168662743.1">
    <property type="nucleotide sequence ID" value="NZ_CP051180.1"/>
</dbReference>